<dbReference type="RefSeq" id="XP_024697487.1">
    <property type="nucleotide sequence ID" value="XM_024839219.1"/>
</dbReference>
<dbReference type="InterPro" id="IPR050300">
    <property type="entry name" value="GDXG_lipolytic_enzyme"/>
</dbReference>
<organism evidence="5 6">
    <name type="scientific">Aspergillus campestris (strain IBT 28561)</name>
    <dbReference type="NCBI Taxonomy" id="1392248"/>
    <lineage>
        <taxon>Eukaryota</taxon>
        <taxon>Fungi</taxon>
        <taxon>Dikarya</taxon>
        <taxon>Ascomycota</taxon>
        <taxon>Pezizomycotina</taxon>
        <taxon>Eurotiomycetes</taxon>
        <taxon>Eurotiomycetidae</taxon>
        <taxon>Eurotiales</taxon>
        <taxon>Aspergillaceae</taxon>
        <taxon>Aspergillus</taxon>
        <taxon>Aspergillus subgen. Circumdati</taxon>
    </lineage>
</organism>
<dbReference type="GO" id="GO:0016787">
    <property type="term" value="F:hydrolase activity"/>
    <property type="evidence" value="ECO:0007669"/>
    <property type="project" value="UniProtKB-KW"/>
</dbReference>
<feature type="active site" evidence="3">
    <location>
        <position position="193"/>
    </location>
</feature>
<proteinExistence type="inferred from homology"/>
<dbReference type="InterPro" id="IPR029058">
    <property type="entry name" value="AB_hydrolase_fold"/>
</dbReference>
<protein>
    <submittedName>
        <fullName evidence="5">Alpha/beta hydrolase fold protein</fullName>
    </submittedName>
</protein>
<dbReference type="EMBL" id="MSFM01000001">
    <property type="protein sequence ID" value="PKY08893.1"/>
    <property type="molecule type" value="Genomic_DNA"/>
</dbReference>
<gene>
    <name evidence="5" type="ORF">P168DRAFT_308661</name>
</gene>
<comment type="similarity">
    <text evidence="1">Belongs to the 'GDXG' lipolytic enzyme family.</text>
</comment>
<evidence type="ECO:0000313" key="5">
    <source>
        <dbReference type="EMBL" id="PKY08893.1"/>
    </source>
</evidence>
<dbReference type="Pfam" id="PF07859">
    <property type="entry name" value="Abhydrolase_3"/>
    <property type="match status" value="1"/>
</dbReference>
<dbReference type="OrthoDB" id="2152029at2759"/>
<evidence type="ECO:0000256" key="3">
    <source>
        <dbReference type="PROSITE-ProRule" id="PRU10038"/>
    </source>
</evidence>
<dbReference type="PROSITE" id="PS01174">
    <property type="entry name" value="LIPASE_GDXG_SER"/>
    <property type="match status" value="1"/>
</dbReference>
<dbReference type="PANTHER" id="PTHR48081:SF31">
    <property type="entry name" value="STERYL ACETYL HYDROLASE MUG81-RELATED"/>
    <property type="match status" value="1"/>
</dbReference>
<keyword evidence="6" id="KW-1185">Reference proteome</keyword>
<dbReference type="AlphaFoldDB" id="A0A2I1DG98"/>
<dbReference type="InterPro" id="IPR013094">
    <property type="entry name" value="AB_hydrolase_3"/>
</dbReference>
<reference evidence="5" key="1">
    <citation type="submission" date="2016-12" db="EMBL/GenBank/DDBJ databases">
        <title>The genomes of Aspergillus section Nigri reveals drivers in fungal speciation.</title>
        <authorList>
            <consortium name="DOE Joint Genome Institute"/>
            <person name="Vesth T.C."/>
            <person name="Nybo J."/>
            <person name="Theobald S."/>
            <person name="Brandl J."/>
            <person name="Frisvad J.C."/>
            <person name="Nielsen K.F."/>
            <person name="Lyhne E.K."/>
            <person name="Kogle M.E."/>
            <person name="Kuo A."/>
            <person name="Riley R."/>
            <person name="Clum A."/>
            <person name="Nolan M."/>
            <person name="Lipzen A."/>
            <person name="Salamov A."/>
            <person name="Henrissat B."/>
            <person name="Wiebenga A."/>
            <person name="De vries R.P."/>
            <person name="Grigoriev I.V."/>
            <person name="Mortensen U.H."/>
            <person name="Andersen M.R."/>
            <person name="Baker S.E."/>
        </authorList>
    </citation>
    <scope>NUCLEOTIDE SEQUENCE</scope>
    <source>
        <strain evidence="5">IBT 28561</strain>
    </source>
</reference>
<evidence type="ECO:0000256" key="1">
    <source>
        <dbReference type="ARBA" id="ARBA00010515"/>
    </source>
</evidence>
<dbReference type="InterPro" id="IPR033140">
    <property type="entry name" value="Lipase_GDXG_put_SER_AS"/>
</dbReference>
<dbReference type="SUPFAM" id="SSF53474">
    <property type="entry name" value="alpha/beta-Hydrolases"/>
    <property type="match status" value="1"/>
</dbReference>
<name>A0A2I1DG98_ASPC2</name>
<evidence type="ECO:0000313" key="6">
    <source>
        <dbReference type="Proteomes" id="UP000234254"/>
    </source>
</evidence>
<sequence>MASPPTPQPLSFLEKVDLLAGQLSIVGSALWTVVTGVFRGDSYPKEYKIHVLHSIVRKLVSRLSGRQMQALTPSTSRGYEIFMKGQRLQPETVALQHGAAGHWIGNKDAKKVVIYYHGGGFVLPAVPAHFSFYAQLISSLNTTGHDVSLFFISYSLAPTAIYPTQLRQAISALRYILTDTNRSPSDILLAGDSAGGNLALSTLLHLTHPHPAIEPLDVSSPLAGVAAFAPWVNFGTDGASMRDNMYKDCIPPDIQLMWAPQYLHGMSQDGKEKEKERQGDAWSEPCRAPLEWWVGAKAEEIIFLAGRDEVLFSAIDGFVERFKTVFPKTTYFIGYGETHVAPVYSSHVLGRETQQGGELQRWLGSRL</sequence>
<evidence type="ECO:0000256" key="2">
    <source>
        <dbReference type="ARBA" id="ARBA00022801"/>
    </source>
</evidence>
<dbReference type="VEuPathDB" id="FungiDB:P168DRAFT_308661"/>
<accession>A0A2I1DG98</accession>
<feature type="domain" description="Alpha/beta hydrolase fold-3" evidence="4">
    <location>
        <begin position="113"/>
        <end position="264"/>
    </location>
</feature>
<dbReference type="GeneID" id="36546743"/>
<dbReference type="Gene3D" id="3.40.50.1820">
    <property type="entry name" value="alpha/beta hydrolase"/>
    <property type="match status" value="1"/>
</dbReference>
<comment type="caution">
    <text evidence="5">The sequence shown here is derived from an EMBL/GenBank/DDBJ whole genome shotgun (WGS) entry which is preliminary data.</text>
</comment>
<dbReference type="PANTHER" id="PTHR48081">
    <property type="entry name" value="AB HYDROLASE SUPERFAMILY PROTEIN C4A8.06C"/>
    <property type="match status" value="1"/>
</dbReference>
<dbReference type="Proteomes" id="UP000234254">
    <property type="component" value="Unassembled WGS sequence"/>
</dbReference>
<evidence type="ECO:0000259" key="4">
    <source>
        <dbReference type="Pfam" id="PF07859"/>
    </source>
</evidence>
<keyword evidence="2 5" id="KW-0378">Hydrolase</keyword>